<organism evidence="2 3">
    <name type="scientific">Rhizophlyctis rosea</name>
    <dbReference type="NCBI Taxonomy" id="64517"/>
    <lineage>
        <taxon>Eukaryota</taxon>
        <taxon>Fungi</taxon>
        <taxon>Fungi incertae sedis</taxon>
        <taxon>Chytridiomycota</taxon>
        <taxon>Chytridiomycota incertae sedis</taxon>
        <taxon>Chytridiomycetes</taxon>
        <taxon>Rhizophlyctidales</taxon>
        <taxon>Rhizophlyctidaceae</taxon>
        <taxon>Rhizophlyctis</taxon>
    </lineage>
</organism>
<protein>
    <submittedName>
        <fullName evidence="2">Uncharacterized protein</fullName>
    </submittedName>
</protein>
<evidence type="ECO:0000256" key="1">
    <source>
        <dbReference type="SAM" id="Phobius"/>
    </source>
</evidence>
<accession>A0AAD5WYS3</accession>
<dbReference type="AlphaFoldDB" id="A0AAD5WYS3"/>
<name>A0AAD5WYS3_9FUNG</name>
<evidence type="ECO:0000313" key="3">
    <source>
        <dbReference type="Proteomes" id="UP001212841"/>
    </source>
</evidence>
<reference evidence="2" key="1">
    <citation type="submission" date="2020-05" db="EMBL/GenBank/DDBJ databases">
        <title>Phylogenomic resolution of chytrid fungi.</title>
        <authorList>
            <person name="Stajich J.E."/>
            <person name="Amses K."/>
            <person name="Simmons R."/>
            <person name="Seto K."/>
            <person name="Myers J."/>
            <person name="Bonds A."/>
            <person name="Quandt C.A."/>
            <person name="Barry K."/>
            <person name="Liu P."/>
            <person name="Grigoriev I."/>
            <person name="Longcore J.E."/>
            <person name="James T.Y."/>
        </authorList>
    </citation>
    <scope>NUCLEOTIDE SEQUENCE</scope>
    <source>
        <strain evidence="2">JEL0318</strain>
    </source>
</reference>
<keyword evidence="3" id="KW-1185">Reference proteome</keyword>
<dbReference type="EMBL" id="JADGJD010002294">
    <property type="protein sequence ID" value="KAJ3033418.1"/>
    <property type="molecule type" value="Genomic_DNA"/>
</dbReference>
<keyword evidence="1" id="KW-0472">Membrane</keyword>
<gene>
    <name evidence="2" type="ORF">HK097_004854</name>
</gene>
<evidence type="ECO:0000313" key="2">
    <source>
        <dbReference type="EMBL" id="KAJ3033418.1"/>
    </source>
</evidence>
<dbReference type="Proteomes" id="UP001212841">
    <property type="component" value="Unassembled WGS sequence"/>
</dbReference>
<proteinExistence type="predicted"/>
<feature type="transmembrane region" description="Helical" evidence="1">
    <location>
        <begin position="36"/>
        <end position="61"/>
    </location>
</feature>
<comment type="caution">
    <text evidence="2">The sequence shown here is derived from an EMBL/GenBank/DDBJ whole genome shotgun (WGS) entry which is preliminary data.</text>
</comment>
<sequence length="126" mass="13673">MLPPTHSRPLSILLLLTLLSTLLSLILPPIRHPSILFHALLFALLARLSILFSAISVFIDLRDKLPPAAEGRFGASVGLSVVASILDMACLWIGWCTWKAKKRARELGLAMGYVRVSGGQVYAVPA</sequence>
<keyword evidence="1" id="KW-0812">Transmembrane</keyword>
<keyword evidence="1" id="KW-1133">Transmembrane helix</keyword>
<feature type="transmembrane region" description="Helical" evidence="1">
    <location>
        <begin position="73"/>
        <end position="95"/>
    </location>
</feature>
<feature type="transmembrane region" description="Helical" evidence="1">
    <location>
        <begin position="12"/>
        <end position="30"/>
    </location>
</feature>